<organism evidence="4">
    <name type="scientific">uncultured Desulfobacterium sp</name>
    <dbReference type="NCBI Taxonomy" id="201089"/>
    <lineage>
        <taxon>Bacteria</taxon>
        <taxon>Pseudomonadati</taxon>
        <taxon>Thermodesulfobacteriota</taxon>
        <taxon>Desulfobacteria</taxon>
        <taxon>Desulfobacterales</taxon>
        <taxon>Desulfobacteriaceae</taxon>
        <taxon>Desulfobacterium</taxon>
        <taxon>environmental samples</taxon>
    </lineage>
</organism>
<evidence type="ECO:0000256" key="2">
    <source>
        <dbReference type="PIRSR" id="PIRSR640198-2"/>
    </source>
</evidence>
<name>E1Y873_9BACT</name>
<dbReference type="Pfam" id="PF02661">
    <property type="entry name" value="Fic"/>
    <property type="match status" value="1"/>
</dbReference>
<dbReference type="PROSITE" id="PS51459">
    <property type="entry name" value="FIDO"/>
    <property type="match status" value="1"/>
</dbReference>
<feature type="domain" description="Fido" evidence="3">
    <location>
        <begin position="98"/>
        <end position="211"/>
    </location>
</feature>
<evidence type="ECO:0000259" key="3">
    <source>
        <dbReference type="PROSITE" id="PS51459"/>
    </source>
</evidence>
<dbReference type="InterPro" id="IPR036597">
    <property type="entry name" value="Fido-like_dom_sf"/>
</dbReference>
<dbReference type="InterPro" id="IPR003812">
    <property type="entry name" value="Fido"/>
</dbReference>
<evidence type="ECO:0000256" key="1">
    <source>
        <dbReference type="PIRSR" id="PIRSR640198-1"/>
    </source>
</evidence>
<dbReference type="SUPFAM" id="SSF140931">
    <property type="entry name" value="Fic-like"/>
    <property type="match status" value="1"/>
</dbReference>
<keyword evidence="2" id="KW-0067">ATP-binding</keyword>
<reference evidence="4" key="1">
    <citation type="journal article" date="2011" name="Environ. Microbiol.">
        <title>Genomic insights into the metabolic potential of the polycyclic aromatic hydrocarbon degrading sulfate-reducing Deltaproteobacterium N47.</title>
        <authorList>
            <person name="Bergmann F."/>
            <person name="Selesi D."/>
            <person name="Weinmaier T."/>
            <person name="Tischler P."/>
            <person name="Rattei T."/>
            <person name="Meckenstock R.U."/>
        </authorList>
    </citation>
    <scope>NUCLEOTIDE SEQUENCE</scope>
</reference>
<dbReference type="PANTHER" id="PTHR13504:SF38">
    <property type="entry name" value="FIDO DOMAIN-CONTAINING PROTEIN"/>
    <property type="match status" value="1"/>
</dbReference>
<dbReference type="GO" id="GO:0005524">
    <property type="term" value="F:ATP binding"/>
    <property type="evidence" value="ECO:0007669"/>
    <property type="project" value="UniProtKB-KW"/>
</dbReference>
<dbReference type="EMBL" id="FR695864">
    <property type="protein sequence ID" value="CBX26767.1"/>
    <property type="molecule type" value="Genomic_DNA"/>
</dbReference>
<dbReference type="AlphaFoldDB" id="E1Y873"/>
<evidence type="ECO:0000313" key="4">
    <source>
        <dbReference type="EMBL" id="CBX26767.1"/>
    </source>
</evidence>
<proteinExistence type="predicted"/>
<feature type="active site" evidence="1">
    <location>
        <position position="182"/>
    </location>
</feature>
<sequence>MLYNKEAILDALIQAKAAMISLTKIPYQKEWAEQLQVVQLKREVAGTSRIEGADFTDGELDAAINETIEQLHTRSQRQASSTVKAYKWIAALENDKPITEDLISTIHRIIITDADDDHCPPGVLRQKDQNVIFGVPKHRGCEGGTPCRDAFMLLCKAINKDFRNHDPLIQAIAAHYHFASMHPFLDGNGRTARASEALMRSKGLASEILFL</sequence>
<dbReference type="Gene3D" id="1.10.3290.10">
    <property type="entry name" value="Fido-like domain"/>
    <property type="match status" value="1"/>
</dbReference>
<keyword evidence="2" id="KW-0547">Nucleotide-binding</keyword>
<gene>
    <name evidence="4" type="ORF">N47_A07960</name>
</gene>
<dbReference type="InterPro" id="IPR040198">
    <property type="entry name" value="Fido_containing"/>
</dbReference>
<dbReference type="PANTHER" id="PTHR13504">
    <property type="entry name" value="FIDO DOMAIN-CONTAINING PROTEIN DDB_G0283145"/>
    <property type="match status" value="1"/>
</dbReference>
<feature type="binding site" evidence="2">
    <location>
        <begin position="186"/>
        <end position="193"/>
    </location>
    <ligand>
        <name>ATP</name>
        <dbReference type="ChEBI" id="CHEBI:30616"/>
    </ligand>
</feature>
<accession>E1Y873</accession>
<protein>
    <recommendedName>
        <fullName evidence="3">Fido domain-containing protein</fullName>
    </recommendedName>
</protein>